<reference evidence="1" key="1">
    <citation type="journal article" date="2018" name="Nat. Commun.">
        <title>Diversity and evolution of the emerging Pandoraviridae family.</title>
        <authorList>
            <person name="Legendre M."/>
            <person name="Fabre E."/>
            <person name="Poirot O."/>
            <person name="Jeudy S."/>
            <person name="Lartigue A."/>
            <person name="Alempic J.M."/>
            <person name="Beucher L."/>
            <person name="Philippe N."/>
            <person name="Bertaux L."/>
            <person name="Christo-Foroux E."/>
            <person name="Labadie K."/>
            <person name="Coute Y."/>
            <person name="Abergel C."/>
            <person name="Claverie J.M."/>
        </authorList>
    </citation>
    <scope>NUCLEOTIDE SEQUENCE [LARGE SCALE GENOMIC DNA]</scope>
    <source>
        <strain evidence="1">Neocaledonia</strain>
    </source>
</reference>
<dbReference type="SMART" id="SM00248">
    <property type="entry name" value="ANK"/>
    <property type="match status" value="3"/>
</dbReference>
<accession>A0A2U7UCB6</accession>
<organism evidence="1">
    <name type="scientific">Pandoravirus neocaledonia</name>
    <dbReference type="NCBI Taxonomy" id="2107708"/>
    <lineage>
        <taxon>Viruses</taxon>
        <taxon>Pandoravirus</taxon>
    </lineage>
</organism>
<proteinExistence type="predicted"/>
<dbReference type="KEGG" id="vg:36842821"/>
<protein>
    <submittedName>
        <fullName evidence="1">Ankyrin repeat domain containing protein</fullName>
    </submittedName>
</protein>
<dbReference type="SUPFAM" id="SSF48403">
    <property type="entry name" value="Ankyrin repeat"/>
    <property type="match status" value="1"/>
</dbReference>
<name>A0A2U7UCB6_9VIRU</name>
<dbReference type="PANTHER" id="PTHR46586:SF3">
    <property type="entry name" value="ANKYRIN REPEAT-CONTAINING PROTEIN"/>
    <property type="match status" value="1"/>
</dbReference>
<dbReference type="PROSITE" id="PS50088">
    <property type="entry name" value="ANK_REPEAT"/>
    <property type="match status" value="1"/>
</dbReference>
<dbReference type="Pfam" id="PF12796">
    <property type="entry name" value="Ank_2"/>
    <property type="match status" value="1"/>
</dbReference>
<dbReference type="Gene3D" id="1.25.40.20">
    <property type="entry name" value="Ankyrin repeat-containing domain"/>
    <property type="match status" value="1"/>
</dbReference>
<dbReference type="Proteomes" id="UP000249287">
    <property type="component" value="Segment"/>
</dbReference>
<dbReference type="EMBL" id="MG011690">
    <property type="protein sequence ID" value="AVK76108.1"/>
    <property type="molecule type" value="Genomic_DNA"/>
</dbReference>
<dbReference type="InterPro" id="IPR002110">
    <property type="entry name" value="Ankyrin_rpt"/>
</dbReference>
<gene>
    <name evidence="1" type="ORF">pneo_cds_501</name>
</gene>
<dbReference type="InterPro" id="IPR052050">
    <property type="entry name" value="SecEffector_AnkRepeat"/>
</dbReference>
<dbReference type="PANTHER" id="PTHR46586">
    <property type="entry name" value="ANKYRIN REPEAT-CONTAINING PROTEIN"/>
    <property type="match status" value="1"/>
</dbReference>
<dbReference type="GeneID" id="36842821"/>
<dbReference type="InterPro" id="IPR036770">
    <property type="entry name" value="Ankyrin_rpt-contain_sf"/>
</dbReference>
<sequence length="371" mass="40876">MEPRDHETAINHLPAEIVCLIVGSLSGKDHRSARLAHRCFAVRESARTLDRRRRDRWLRVSPERACAAGRIDVMTFLYDRNRVPRTLDLTDAAVKSGDVDMMRLVRQRSGLWSDPYAALVAAKHGRTNLFHYLLGVGVPDVATIIPDALCSAASHGHLDTTMSLARIATTDDRRQALKVASYNDHAQIVRFLLDRDSDLRAQDALYNAMGSPGVMRLILERGADLDVRSLLDGRRRPSWLPLTAEVAQLLYDRCPGHSLQHLLEHACCTGVAQFACDTDPAIDIQQALEKAAARHNFDMVRFLYAKKRDMDLGPAIEYAAAQGSAEAVAVLCHLDPSADLLQGALSAVQEPDAACTIRNACSTIETAPARD</sequence>
<evidence type="ECO:0000313" key="1">
    <source>
        <dbReference type="EMBL" id="AVK76108.1"/>
    </source>
</evidence>
<dbReference type="RefSeq" id="YP_009482111.1">
    <property type="nucleotide sequence ID" value="NC_037666.1"/>
</dbReference>